<reference evidence="1" key="1">
    <citation type="submission" date="2022-07" db="EMBL/GenBank/DDBJ databases">
        <title>Phylogenomic reconstructions and comparative analyses of Kickxellomycotina fungi.</title>
        <authorList>
            <person name="Reynolds N.K."/>
            <person name="Stajich J.E."/>
            <person name="Barry K."/>
            <person name="Grigoriev I.V."/>
            <person name="Crous P."/>
            <person name="Smith M.E."/>
        </authorList>
    </citation>
    <scope>NUCLEOTIDE SEQUENCE</scope>
    <source>
        <strain evidence="1">CBS 109366</strain>
    </source>
</reference>
<organism evidence="1 2">
    <name type="scientific">Coemansia nantahalensis</name>
    <dbReference type="NCBI Taxonomy" id="2789366"/>
    <lineage>
        <taxon>Eukaryota</taxon>
        <taxon>Fungi</taxon>
        <taxon>Fungi incertae sedis</taxon>
        <taxon>Zoopagomycota</taxon>
        <taxon>Kickxellomycotina</taxon>
        <taxon>Kickxellomycetes</taxon>
        <taxon>Kickxellales</taxon>
        <taxon>Kickxellaceae</taxon>
        <taxon>Coemansia</taxon>
    </lineage>
</organism>
<feature type="non-terminal residue" evidence="1">
    <location>
        <position position="1"/>
    </location>
</feature>
<dbReference type="Proteomes" id="UP001140234">
    <property type="component" value="Unassembled WGS sequence"/>
</dbReference>
<protein>
    <submittedName>
        <fullName evidence="1">Uncharacterized protein</fullName>
    </submittedName>
</protein>
<comment type="caution">
    <text evidence="1">The sequence shown here is derived from an EMBL/GenBank/DDBJ whole genome shotgun (WGS) entry which is preliminary data.</text>
</comment>
<dbReference type="EMBL" id="JANBUJ010000743">
    <property type="protein sequence ID" value="KAJ2770380.1"/>
    <property type="molecule type" value="Genomic_DNA"/>
</dbReference>
<gene>
    <name evidence="1" type="ORF">IWQ57_002688</name>
</gene>
<name>A0ACC1JZJ7_9FUNG</name>
<proteinExistence type="predicted"/>
<accession>A0ACC1JZJ7</accession>
<sequence>HGDTSAAGAARTAMADVMDAMDDELAATNIGRSFDRHEPGAAGDDMAEVNVDLNLVRNIVESFRAQEGLPGPAGTLLGQAGIRLPPPRDDDDDGERGSNDGEREGIGSGSASAH</sequence>
<evidence type="ECO:0000313" key="1">
    <source>
        <dbReference type="EMBL" id="KAJ2770380.1"/>
    </source>
</evidence>
<keyword evidence="2" id="KW-1185">Reference proteome</keyword>
<evidence type="ECO:0000313" key="2">
    <source>
        <dbReference type="Proteomes" id="UP001140234"/>
    </source>
</evidence>